<dbReference type="STRING" id="989370.AOQ71_13665"/>
<dbReference type="Pfam" id="PF17186">
    <property type="entry name" value="Lipocalin_9"/>
    <property type="match status" value="1"/>
</dbReference>
<organism evidence="2 3">
    <name type="scientific">Bradyrhizobium manausense</name>
    <dbReference type="NCBI Taxonomy" id="989370"/>
    <lineage>
        <taxon>Bacteria</taxon>
        <taxon>Pseudomonadati</taxon>
        <taxon>Pseudomonadota</taxon>
        <taxon>Alphaproteobacteria</taxon>
        <taxon>Hyphomicrobiales</taxon>
        <taxon>Nitrobacteraceae</taxon>
        <taxon>Bradyrhizobium</taxon>
    </lineage>
</organism>
<dbReference type="RefSeq" id="WP_057747165.1">
    <property type="nucleotide sequence ID" value="NZ_LJYG01000051.1"/>
</dbReference>
<evidence type="ECO:0000313" key="2">
    <source>
        <dbReference type="EMBL" id="KRQ13793.1"/>
    </source>
</evidence>
<dbReference type="PANTHER" id="PTHR38591">
    <property type="entry name" value="HYDROLASE"/>
    <property type="match status" value="1"/>
</dbReference>
<feature type="domain" description="AttH" evidence="1">
    <location>
        <begin position="62"/>
        <end position="235"/>
    </location>
</feature>
<proteinExistence type="predicted"/>
<keyword evidence="3" id="KW-1185">Reference proteome</keyword>
<dbReference type="Pfam" id="PF07143">
    <property type="entry name" value="CrtC"/>
    <property type="match status" value="1"/>
</dbReference>
<sequence length="360" mass="39593">MSGDRISRRAFAGGIATLALAHRAKAQGYAGLGETADGFAKVTPGRLFTFPGDHGPHPDFRIEWWYLTANLVDSSGAACGLQWTLFRQAAKPGPQAEGWANQQIWMAHAAVTRADTHRFSEAFARGGIGQAGVAAKPFAAWIDDWEMKGVERTDDRTLSPVTLKASGNDFSYALTLEADRPVVLQGEAGYSRKSERGQASYYYSQPFYRARGTLIVEDIQVEVSGQAWMDREWSSQPLDTDQTGWDWLSLHLSSGAKLMLYRLRQKDGKDHPFGNWISATGETQMIAAGDIRMTPKANADVAGRKLPVEWQIAIPSRSFSISCKPLNPKAWMGTGFSYWEGPISFTGTHDGVGYLELTGY</sequence>
<dbReference type="Gene3D" id="2.40.370.10">
    <property type="entry name" value="AttH-like domain"/>
    <property type="match status" value="2"/>
</dbReference>
<dbReference type="Proteomes" id="UP000051936">
    <property type="component" value="Unassembled WGS sequence"/>
</dbReference>
<reference evidence="2 3" key="1">
    <citation type="submission" date="2015-09" db="EMBL/GenBank/DDBJ databases">
        <title>Draft Genome Sequence of Bradyrhizobium manausense Strain BR 3351T, a Novel Symbiotic Nitrogen-Fixing Alphaproteobacterium Isolated from Brazilian Amazon Rain Forest.</title>
        <authorList>
            <person name="De Araujo J.L."/>
            <person name="Zilli J.E."/>
        </authorList>
    </citation>
    <scope>NUCLEOTIDE SEQUENCE [LARGE SCALE GENOMIC DNA]</scope>
    <source>
        <strain evidence="2 3">BR3351</strain>
    </source>
</reference>
<dbReference type="InterPro" id="IPR010791">
    <property type="entry name" value="AttH_dom"/>
</dbReference>
<dbReference type="PANTHER" id="PTHR38591:SF1">
    <property type="entry name" value="BLL1000 PROTEIN"/>
    <property type="match status" value="1"/>
</dbReference>
<dbReference type="OrthoDB" id="9770826at2"/>
<dbReference type="SUPFAM" id="SSF159245">
    <property type="entry name" value="AttH-like"/>
    <property type="match status" value="1"/>
</dbReference>
<accession>A0A0R3DVF8</accession>
<evidence type="ECO:0000313" key="3">
    <source>
        <dbReference type="Proteomes" id="UP000051936"/>
    </source>
</evidence>
<dbReference type="InterPro" id="IPR023374">
    <property type="entry name" value="AttH-like_dom_sf"/>
</dbReference>
<protein>
    <submittedName>
        <fullName evidence="2">Iron ABC transporter permease</fullName>
    </submittedName>
</protein>
<comment type="caution">
    <text evidence="2">The sequence shown here is derived from an EMBL/GenBank/DDBJ whole genome shotgun (WGS) entry which is preliminary data.</text>
</comment>
<dbReference type="EMBL" id="LJYG01000051">
    <property type="protein sequence ID" value="KRQ13793.1"/>
    <property type="molecule type" value="Genomic_DNA"/>
</dbReference>
<evidence type="ECO:0000259" key="1">
    <source>
        <dbReference type="Pfam" id="PF07143"/>
    </source>
</evidence>
<name>A0A0R3DVF8_9BRAD</name>
<gene>
    <name evidence="2" type="ORF">AOQ71_13665</name>
</gene>
<dbReference type="AlphaFoldDB" id="A0A0R3DVF8"/>